<sequence>MFRGHEEPYAHLWEFLSITDTYQVNNTNKDGEVDAAKDAKVNEDDDEAELAELKEVIEVVTTVKLMTKVVTAAATTITDAPSAARRRKGVVIRDPEETATPSTIVHFEPKSKDKGKGILVEEPKPLKKQAQIKQDEAYARELEVELKKNINWDDMIEQEEYDGIFEKYDWFQDGLLQREKSEEKLEEEASRALKRKTESFEQQATKKQKLDEEVEELKNIYKLFPMKKMIFGVDVVEDFKEYTLRDYYCWLKTYCCWYKLKLLDNAADSRLRLLEESDAVVEKIKE</sequence>
<gene>
    <name evidence="1" type="ORF">Tci_169754</name>
</gene>
<dbReference type="EMBL" id="BKCJ010040743">
    <property type="protein sequence ID" value="GEV97777.1"/>
    <property type="molecule type" value="Genomic_DNA"/>
</dbReference>
<comment type="caution">
    <text evidence="1">The sequence shown here is derived from an EMBL/GenBank/DDBJ whole genome shotgun (WGS) entry which is preliminary data.</text>
</comment>
<dbReference type="AlphaFoldDB" id="A0A699GRL9"/>
<evidence type="ECO:0000313" key="1">
    <source>
        <dbReference type="EMBL" id="GEV97777.1"/>
    </source>
</evidence>
<protein>
    <submittedName>
        <fullName evidence="1">Uncharacterized protein</fullName>
    </submittedName>
</protein>
<reference evidence="1" key="1">
    <citation type="journal article" date="2019" name="Sci. Rep.">
        <title>Draft genome of Tanacetum cinerariifolium, the natural source of mosquito coil.</title>
        <authorList>
            <person name="Yamashiro T."/>
            <person name="Shiraishi A."/>
            <person name="Satake H."/>
            <person name="Nakayama K."/>
        </authorList>
    </citation>
    <scope>NUCLEOTIDE SEQUENCE</scope>
</reference>
<accession>A0A699GRL9</accession>
<proteinExistence type="predicted"/>
<organism evidence="1">
    <name type="scientific">Tanacetum cinerariifolium</name>
    <name type="common">Dalmatian daisy</name>
    <name type="synonym">Chrysanthemum cinerariifolium</name>
    <dbReference type="NCBI Taxonomy" id="118510"/>
    <lineage>
        <taxon>Eukaryota</taxon>
        <taxon>Viridiplantae</taxon>
        <taxon>Streptophyta</taxon>
        <taxon>Embryophyta</taxon>
        <taxon>Tracheophyta</taxon>
        <taxon>Spermatophyta</taxon>
        <taxon>Magnoliopsida</taxon>
        <taxon>eudicotyledons</taxon>
        <taxon>Gunneridae</taxon>
        <taxon>Pentapetalae</taxon>
        <taxon>asterids</taxon>
        <taxon>campanulids</taxon>
        <taxon>Asterales</taxon>
        <taxon>Asteraceae</taxon>
        <taxon>Asteroideae</taxon>
        <taxon>Anthemideae</taxon>
        <taxon>Anthemidinae</taxon>
        <taxon>Tanacetum</taxon>
    </lineage>
</organism>
<name>A0A699GRL9_TANCI</name>